<dbReference type="RefSeq" id="WP_115543548.1">
    <property type="nucleotide sequence ID" value="NZ_NXLQ01000023.1"/>
</dbReference>
<keyword evidence="1" id="KW-1133">Transmembrane helix</keyword>
<evidence type="ECO:0000313" key="2">
    <source>
        <dbReference type="EMBL" id="RDU63564.1"/>
    </source>
</evidence>
<evidence type="ECO:0000256" key="1">
    <source>
        <dbReference type="SAM" id="Phobius"/>
    </source>
</evidence>
<feature type="transmembrane region" description="Helical" evidence="1">
    <location>
        <begin position="126"/>
        <end position="144"/>
    </location>
</feature>
<feature type="transmembrane region" description="Helical" evidence="1">
    <location>
        <begin position="38"/>
        <end position="58"/>
    </location>
</feature>
<keyword evidence="1" id="KW-0472">Membrane</keyword>
<keyword evidence="3" id="KW-1185">Reference proteome</keyword>
<evidence type="ECO:0000313" key="3">
    <source>
        <dbReference type="Proteomes" id="UP000256379"/>
    </source>
</evidence>
<dbReference type="AlphaFoldDB" id="A0A3D8IFS9"/>
<feature type="transmembrane region" description="Helical" evidence="1">
    <location>
        <begin position="12"/>
        <end position="32"/>
    </location>
</feature>
<protein>
    <submittedName>
        <fullName evidence="2">Uncharacterized protein</fullName>
    </submittedName>
</protein>
<comment type="caution">
    <text evidence="2">The sequence shown here is derived from an EMBL/GenBank/DDBJ whole genome shotgun (WGS) entry which is preliminary data.</text>
</comment>
<dbReference type="OrthoDB" id="5330183at2"/>
<dbReference type="Proteomes" id="UP000256379">
    <property type="component" value="Unassembled WGS sequence"/>
</dbReference>
<sequence length="174" mass="20358">MLQTTFIYKLKLSQKIFLFSTSFLICIITIGLSIYKPIWLFSLFVGWFSYIILMIASFKSMRSKIAQKIIQAQTEQNIEQYTLTYDKEYSEQDNTTSKKPQENKKILKFLDLSKISLGFEMSFSKLRMFAFMLMLLGFVILIWLNVFYPLTYILGVFCGSMCVICYLFLSSTAQ</sequence>
<name>A0A3D8IFS9_9HELI</name>
<dbReference type="EMBL" id="NXLQ01000023">
    <property type="protein sequence ID" value="RDU63564.1"/>
    <property type="molecule type" value="Genomic_DNA"/>
</dbReference>
<accession>A0A3D8IFS9</accession>
<keyword evidence="1" id="KW-0812">Transmembrane</keyword>
<feature type="transmembrane region" description="Helical" evidence="1">
    <location>
        <begin position="150"/>
        <end position="169"/>
    </location>
</feature>
<reference evidence="2 3" key="1">
    <citation type="submission" date="2018-04" db="EMBL/GenBank/DDBJ databases">
        <title>Novel Campyloabacter and Helicobacter Species and Strains.</title>
        <authorList>
            <person name="Mannion A.J."/>
            <person name="Shen Z."/>
            <person name="Fox J.G."/>
        </authorList>
    </citation>
    <scope>NUCLEOTIDE SEQUENCE [LARGE SCALE GENOMIC DNA]</scope>
    <source>
        <strain evidence="2 3">MIT 17-337</strain>
    </source>
</reference>
<organism evidence="2 3">
    <name type="scientific">Helicobacter didelphidarum</name>
    <dbReference type="NCBI Taxonomy" id="2040648"/>
    <lineage>
        <taxon>Bacteria</taxon>
        <taxon>Pseudomonadati</taxon>
        <taxon>Campylobacterota</taxon>
        <taxon>Epsilonproteobacteria</taxon>
        <taxon>Campylobacterales</taxon>
        <taxon>Helicobacteraceae</taxon>
        <taxon>Helicobacter</taxon>
    </lineage>
</organism>
<gene>
    <name evidence="2" type="ORF">CQA53_08325</name>
</gene>
<proteinExistence type="predicted"/>